<dbReference type="GO" id="GO:0006353">
    <property type="term" value="P:DNA-templated transcription termination"/>
    <property type="evidence" value="ECO:0007669"/>
    <property type="project" value="UniProtKB-UniRule"/>
</dbReference>
<dbReference type="PANTHER" id="PTHR22648">
    <property type="entry name" value="TRANSCRIPTION TERMINATION FACTOR NUSA"/>
    <property type="match status" value="1"/>
</dbReference>
<keyword evidence="4 7" id="KW-0694">RNA-binding</keyword>
<dbReference type="Pfam" id="PF26594">
    <property type="entry name" value="KH_NusA_2nd"/>
    <property type="match status" value="1"/>
</dbReference>
<dbReference type="PROSITE" id="PS50126">
    <property type="entry name" value="S1"/>
    <property type="match status" value="1"/>
</dbReference>
<dbReference type="InterPro" id="IPR025249">
    <property type="entry name" value="TF_NusA_KH_1st"/>
</dbReference>
<keyword evidence="5 7" id="KW-0805">Transcription regulation</keyword>
<dbReference type="InterPro" id="IPR036555">
    <property type="entry name" value="NusA_N_sf"/>
</dbReference>
<dbReference type="RefSeq" id="WP_307262049.1">
    <property type="nucleotide sequence ID" value="NZ_JAUSVL010000001.1"/>
</dbReference>
<protein>
    <recommendedName>
        <fullName evidence="7">Transcription termination/antitermination protein NusA</fullName>
    </recommendedName>
</protein>
<dbReference type="SUPFAM" id="SSF50249">
    <property type="entry name" value="Nucleic acid-binding proteins"/>
    <property type="match status" value="1"/>
</dbReference>
<dbReference type="NCBIfam" id="TIGR01953">
    <property type="entry name" value="NusA"/>
    <property type="match status" value="1"/>
</dbReference>
<dbReference type="InterPro" id="IPR012340">
    <property type="entry name" value="NA-bd_OB-fold"/>
</dbReference>
<dbReference type="HAMAP" id="MF_00945_B">
    <property type="entry name" value="NusA_B"/>
    <property type="match status" value="1"/>
</dbReference>
<dbReference type="EMBL" id="JAUSVL010000001">
    <property type="protein sequence ID" value="MDQ0290486.1"/>
    <property type="molecule type" value="Genomic_DNA"/>
</dbReference>
<dbReference type="InterPro" id="IPR010995">
    <property type="entry name" value="DNA_repair_Rad51/TF_NusA_a-hlx"/>
</dbReference>
<keyword evidence="6 7" id="KW-0804">Transcription</keyword>
<dbReference type="InterPro" id="IPR009019">
    <property type="entry name" value="KH_sf_prok-type"/>
</dbReference>
<dbReference type="InterPro" id="IPR015946">
    <property type="entry name" value="KH_dom-like_a/b"/>
</dbReference>
<comment type="caution">
    <text evidence="9">The sequence shown here is derived from an EMBL/GenBank/DDBJ whole genome shotgun (WGS) entry which is preliminary data.</text>
</comment>
<dbReference type="PANTHER" id="PTHR22648:SF0">
    <property type="entry name" value="TRANSCRIPTION TERMINATION_ANTITERMINATION PROTEIN NUSA"/>
    <property type="match status" value="1"/>
</dbReference>
<reference evidence="9" key="1">
    <citation type="submission" date="2023-07" db="EMBL/GenBank/DDBJ databases">
        <title>Genomic Encyclopedia of Type Strains, Phase IV (KMG-IV): sequencing the most valuable type-strain genomes for metagenomic binning, comparative biology and taxonomic classification.</title>
        <authorList>
            <person name="Goeker M."/>
        </authorList>
    </citation>
    <scope>NUCLEOTIDE SEQUENCE</scope>
    <source>
        <strain evidence="9">DSM 24202</strain>
    </source>
</reference>
<evidence type="ECO:0000256" key="2">
    <source>
        <dbReference type="ARBA" id="ARBA00022490"/>
    </source>
</evidence>
<keyword evidence="10" id="KW-1185">Reference proteome</keyword>
<dbReference type="Proteomes" id="UP001238163">
    <property type="component" value="Unassembled WGS sequence"/>
</dbReference>
<dbReference type="PROSITE" id="PS50084">
    <property type="entry name" value="KH_TYPE_1"/>
    <property type="match status" value="1"/>
</dbReference>
<evidence type="ECO:0000313" key="10">
    <source>
        <dbReference type="Proteomes" id="UP001238163"/>
    </source>
</evidence>
<evidence type="ECO:0000256" key="1">
    <source>
        <dbReference type="ARBA" id="ARBA00022472"/>
    </source>
</evidence>
<dbReference type="GO" id="GO:0003700">
    <property type="term" value="F:DNA-binding transcription factor activity"/>
    <property type="evidence" value="ECO:0007669"/>
    <property type="project" value="InterPro"/>
</dbReference>
<dbReference type="InterPro" id="IPR058582">
    <property type="entry name" value="KH_NusA_2nd"/>
</dbReference>
<keyword evidence="3 7" id="KW-0889">Transcription antitermination</keyword>
<evidence type="ECO:0000256" key="3">
    <source>
        <dbReference type="ARBA" id="ARBA00022814"/>
    </source>
</evidence>
<comment type="subunit">
    <text evidence="7">Monomer. Binds directly to the core enzyme of the DNA-dependent RNA polymerase and to nascent RNA.</text>
</comment>
<dbReference type="GO" id="GO:0003723">
    <property type="term" value="F:RNA binding"/>
    <property type="evidence" value="ECO:0007669"/>
    <property type="project" value="UniProtKB-UniRule"/>
</dbReference>
<feature type="domain" description="S1 motif" evidence="8">
    <location>
        <begin position="135"/>
        <end position="199"/>
    </location>
</feature>
<dbReference type="Gene3D" id="3.30.1480.10">
    <property type="entry name" value="NusA, N-terminal domain"/>
    <property type="match status" value="1"/>
</dbReference>
<evidence type="ECO:0000256" key="5">
    <source>
        <dbReference type="ARBA" id="ARBA00023015"/>
    </source>
</evidence>
<dbReference type="Pfam" id="PF08529">
    <property type="entry name" value="NusA_N"/>
    <property type="match status" value="1"/>
</dbReference>
<name>A0AAE4APA1_9BACT</name>
<dbReference type="InterPro" id="IPR003029">
    <property type="entry name" value="S1_domain"/>
</dbReference>
<dbReference type="FunFam" id="3.30.300.20:FF:000005">
    <property type="entry name" value="Transcription termination/antitermination protein NusA"/>
    <property type="match status" value="1"/>
</dbReference>
<dbReference type="CDD" id="cd04455">
    <property type="entry name" value="S1_NusA"/>
    <property type="match status" value="1"/>
</dbReference>
<comment type="function">
    <text evidence="7">Participates in both transcription termination and antitermination.</text>
</comment>
<dbReference type="Pfam" id="PF14520">
    <property type="entry name" value="HHH_5"/>
    <property type="match status" value="1"/>
</dbReference>
<dbReference type="GO" id="GO:0031564">
    <property type="term" value="P:transcription antitermination"/>
    <property type="evidence" value="ECO:0007669"/>
    <property type="project" value="UniProtKB-UniRule"/>
</dbReference>
<dbReference type="GO" id="GO:0000166">
    <property type="term" value="F:nucleotide binding"/>
    <property type="evidence" value="ECO:0007669"/>
    <property type="project" value="InterPro"/>
</dbReference>
<dbReference type="GO" id="GO:0005829">
    <property type="term" value="C:cytosol"/>
    <property type="evidence" value="ECO:0007669"/>
    <property type="project" value="TreeGrafter"/>
</dbReference>
<dbReference type="InterPro" id="IPR030842">
    <property type="entry name" value="TF_NusA_bacterial"/>
</dbReference>
<keyword evidence="2 7" id="KW-0963">Cytoplasm</keyword>
<evidence type="ECO:0000256" key="4">
    <source>
        <dbReference type="ARBA" id="ARBA00022884"/>
    </source>
</evidence>
<comment type="similarity">
    <text evidence="7">Belongs to the NusA family.</text>
</comment>
<dbReference type="SMART" id="SM00322">
    <property type="entry name" value="KH"/>
    <property type="match status" value="2"/>
</dbReference>
<dbReference type="Gene3D" id="3.30.300.20">
    <property type="match status" value="2"/>
</dbReference>
<evidence type="ECO:0000256" key="7">
    <source>
        <dbReference type="HAMAP-Rule" id="MF_00945"/>
    </source>
</evidence>
<keyword evidence="1 7" id="KW-0806">Transcription termination</keyword>
<gene>
    <name evidence="7" type="primary">nusA</name>
    <name evidence="9" type="ORF">J3R75_002593</name>
</gene>
<dbReference type="SUPFAM" id="SSF47794">
    <property type="entry name" value="Rad51 N-terminal domain-like"/>
    <property type="match status" value="1"/>
</dbReference>
<proteinExistence type="inferred from homology"/>
<dbReference type="SUPFAM" id="SSF54814">
    <property type="entry name" value="Prokaryotic type KH domain (KH-domain type II)"/>
    <property type="match status" value="2"/>
</dbReference>
<dbReference type="InterPro" id="IPR010213">
    <property type="entry name" value="TF_NusA"/>
</dbReference>
<sequence length="419" mass="46331">MNNDFLVNLESLERERGIDHETLIALVEESLESAARKAVCATRDLHVQIDRKTGAIQCLAKLFVVDIVEHPEEEIAISEARVKYPEVRCGDEIEWEVTPENFGRIAAQTAKQVIMQRLRQVEKRNICDVFKDQLMQLVNGEVRRVERGEVIISIGTAEGMMRHSDRIPGEDYEPGDLITALLVEINADKPGPSLYVSRSHPEFVARLFEREVSEISEGLVQIKAVSREAGYRSKIAVSSKEPRVDPVGACVGLRGTRVKTIVRELGGEKVDILQWDSDVRVFVTNALKPAKIARMEVNTERKSIRIEVQEDQLSLAIGKKGQNARLASKLTGWRIDIQRAAELADNKVDDFEERVRRAIDSLAKVAGIGPEAAAVLVANGFASLEGIVAGEETDIAELPGLNADRATEIMKAAQDALGV</sequence>
<evidence type="ECO:0000256" key="6">
    <source>
        <dbReference type="ARBA" id="ARBA00023163"/>
    </source>
</evidence>
<dbReference type="SUPFAM" id="SSF69705">
    <property type="entry name" value="Transcription factor NusA, N-terminal domain"/>
    <property type="match status" value="1"/>
</dbReference>
<evidence type="ECO:0000259" key="8">
    <source>
        <dbReference type="PROSITE" id="PS50126"/>
    </source>
</evidence>
<organism evidence="9 10">
    <name type="scientific">Oligosphaera ethanolica</name>
    <dbReference type="NCBI Taxonomy" id="760260"/>
    <lineage>
        <taxon>Bacteria</taxon>
        <taxon>Pseudomonadati</taxon>
        <taxon>Lentisphaerota</taxon>
        <taxon>Oligosphaeria</taxon>
        <taxon>Oligosphaerales</taxon>
        <taxon>Oligosphaeraceae</taxon>
        <taxon>Oligosphaera</taxon>
    </lineage>
</organism>
<dbReference type="AlphaFoldDB" id="A0AAE4APA1"/>
<dbReference type="Pfam" id="PF13184">
    <property type="entry name" value="KH_NusA_1st"/>
    <property type="match status" value="1"/>
</dbReference>
<dbReference type="CDD" id="cd22529">
    <property type="entry name" value="KH-II_NusA_rpt2"/>
    <property type="match status" value="1"/>
</dbReference>
<evidence type="ECO:0000313" key="9">
    <source>
        <dbReference type="EMBL" id="MDQ0290486.1"/>
    </source>
</evidence>
<dbReference type="FunFam" id="3.30.300.20:FF:000002">
    <property type="entry name" value="Transcription termination/antitermination protein NusA"/>
    <property type="match status" value="1"/>
</dbReference>
<accession>A0AAE4APA1</accession>
<dbReference type="InterPro" id="IPR013735">
    <property type="entry name" value="TF_NusA_N"/>
</dbReference>
<dbReference type="CDD" id="cd02134">
    <property type="entry name" value="KH-II_NusA_rpt1"/>
    <property type="match status" value="1"/>
</dbReference>
<dbReference type="Gene3D" id="2.40.50.140">
    <property type="entry name" value="Nucleic acid-binding proteins"/>
    <property type="match status" value="1"/>
</dbReference>
<comment type="subcellular location">
    <subcellularLocation>
        <location evidence="7">Cytoplasm</location>
    </subcellularLocation>
</comment>
<dbReference type="InterPro" id="IPR004087">
    <property type="entry name" value="KH_dom"/>
</dbReference>
<dbReference type="Gene3D" id="1.10.150.20">
    <property type="entry name" value="5' to 3' exonuclease, C-terminal subdomain"/>
    <property type="match status" value="1"/>
</dbReference>